<comment type="function">
    <text evidence="9">Core subunit of the mitochondrial membrane respiratory chain NADH dehydrogenase (Complex I) which catalyzes electron transfer from NADH through the respiratory chain, using ubiquinone as an electron acceptor. Essential for the catalytic activity of complex I.</text>
</comment>
<keyword evidence="9" id="KW-0830">Ubiquinone</keyword>
<comment type="caution">
    <text evidence="9">Lacks conserved residue(s) required for the propagation of feature annotation.</text>
</comment>
<keyword evidence="9 10" id="KW-0496">Mitochondrion</keyword>
<keyword evidence="9" id="KW-0679">Respiratory chain</keyword>
<dbReference type="InterPro" id="IPR038430">
    <property type="entry name" value="NDAH_ubi_oxred_su3_sf"/>
</dbReference>
<evidence type="ECO:0000313" key="10">
    <source>
        <dbReference type="EMBL" id="QCQ69135.1"/>
    </source>
</evidence>
<dbReference type="GO" id="GO:0030964">
    <property type="term" value="C:NADH dehydrogenase complex"/>
    <property type="evidence" value="ECO:0007669"/>
    <property type="project" value="TreeGrafter"/>
</dbReference>
<evidence type="ECO:0000256" key="6">
    <source>
        <dbReference type="ARBA" id="ARBA00022989"/>
    </source>
</evidence>
<keyword evidence="9" id="KW-0249">Electron transport</keyword>
<dbReference type="GO" id="GO:0008137">
    <property type="term" value="F:NADH dehydrogenase (ubiquinone) activity"/>
    <property type="evidence" value="ECO:0007669"/>
    <property type="project" value="UniProtKB-UniRule"/>
</dbReference>
<keyword evidence="9" id="KW-0520">NAD</keyword>
<keyword evidence="4 9" id="KW-0813">Transport</keyword>
<dbReference type="PANTHER" id="PTHR11058">
    <property type="entry name" value="NADH-UBIQUINONE OXIDOREDUCTASE CHAIN 3"/>
    <property type="match status" value="1"/>
</dbReference>
<feature type="transmembrane region" description="Helical" evidence="9">
    <location>
        <begin position="6"/>
        <end position="26"/>
    </location>
</feature>
<name>A0A4P8NX38_9FUNG</name>
<dbReference type="InterPro" id="IPR000440">
    <property type="entry name" value="NADH_UbQ/plastoQ_OxRdtase_su3"/>
</dbReference>
<reference evidence="10" key="1">
    <citation type="journal article" date="2018" name="BMC Evol. Biol.">
        <title>The linear mitochondrial genome of the quarantine chytrid Synchytrium endobioticum; insights into the evolution and recent history of an obligate biotrophic plant pathogen.</title>
        <authorList>
            <person name="van de Vossenberg B.T.L.H."/>
            <person name="Brankovics B."/>
            <person name="Nguyen H.D.T."/>
            <person name="van Gent-Pelzer M.P.E."/>
            <person name="Smith D."/>
            <person name="Dadej K."/>
            <person name="Przetakiewicz J."/>
            <person name="Kreuze J.F."/>
            <person name="Boerma M."/>
            <person name="van Leeuwen G.C.M."/>
            <person name="Andre Levesque C."/>
            <person name="van der Lee T.A.J."/>
        </authorList>
    </citation>
    <scope>NUCLEOTIDE SEQUENCE</scope>
    <source>
        <strain evidence="10">CBS 809.83</strain>
    </source>
</reference>
<accession>A0A4P8NX38</accession>
<dbReference type="GO" id="GO:0031966">
    <property type="term" value="C:mitochondrial membrane"/>
    <property type="evidence" value="ECO:0007669"/>
    <property type="project" value="UniProtKB-SubCell"/>
</dbReference>
<feature type="transmembrane region" description="Helical" evidence="9">
    <location>
        <begin position="110"/>
        <end position="126"/>
    </location>
</feature>
<keyword evidence="5 9" id="KW-0812">Transmembrane</keyword>
<dbReference type="EC" id="7.1.1.2" evidence="9"/>
<evidence type="ECO:0000256" key="5">
    <source>
        <dbReference type="ARBA" id="ARBA00022692"/>
    </source>
</evidence>
<evidence type="ECO:0000256" key="9">
    <source>
        <dbReference type="RuleBase" id="RU003640"/>
    </source>
</evidence>
<dbReference type="EMBL" id="MK292694">
    <property type="protein sequence ID" value="QCQ69135.1"/>
    <property type="molecule type" value="Genomic_DNA"/>
</dbReference>
<evidence type="ECO:0000256" key="1">
    <source>
        <dbReference type="ARBA" id="ARBA00004370"/>
    </source>
</evidence>
<comment type="similarity">
    <text evidence="2 9">Belongs to the complex I subunit 3 family.</text>
</comment>
<protein>
    <recommendedName>
        <fullName evidence="3 9">NADH-ubiquinone oxidoreductase chain 3</fullName>
        <ecNumber evidence="9">7.1.1.2</ecNumber>
    </recommendedName>
</protein>
<evidence type="ECO:0000256" key="7">
    <source>
        <dbReference type="ARBA" id="ARBA00023136"/>
    </source>
</evidence>
<feature type="transmembrane region" description="Helical" evidence="9">
    <location>
        <begin position="53"/>
        <end position="73"/>
    </location>
</feature>
<comment type="subcellular location">
    <subcellularLocation>
        <location evidence="1">Membrane</location>
    </subcellularLocation>
    <subcellularLocation>
        <location evidence="9">Mitochondrion membrane</location>
        <topology evidence="9">Multi-pass membrane protein</topology>
    </subcellularLocation>
</comment>
<gene>
    <name evidence="10" type="primary">nad3</name>
</gene>
<dbReference type="Gene3D" id="1.20.58.1610">
    <property type="entry name" value="NADH:ubiquinone/plastoquinone oxidoreductase, chain 3"/>
    <property type="match status" value="1"/>
</dbReference>
<dbReference type="Pfam" id="PF00507">
    <property type="entry name" value="Oxidored_q4"/>
    <property type="match status" value="1"/>
</dbReference>
<keyword evidence="6 9" id="KW-1133">Transmembrane helix</keyword>
<proteinExistence type="inferred from homology"/>
<dbReference type="PANTHER" id="PTHR11058:SF9">
    <property type="entry name" value="NADH-UBIQUINONE OXIDOREDUCTASE CHAIN 3"/>
    <property type="match status" value="1"/>
</dbReference>
<comment type="catalytic activity">
    <reaction evidence="8 9">
        <text>a ubiquinone + NADH + 5 H(+)(in) = a ubiquinol + NAD(+) + 4 H(+)(out)</text>
        <dbReference type="Rhea" id="RHEA:29091"/>
        <dbReference type="Rhea" id="RHEA-COMP:9565"/>
        <dbReference type="Rhea" id="RHEA-COMP:9566"/>
        <dbReference type="ChEBI" id="CHEBI:15378"/>
        <dbReference type="ChEBI" id="CHEBI:16389"/>
        <dbReference type="ChEBI" id="CHEBI:17976"/>
        <dbReference type="ChEBI" id="CHEBI:57540"/>
        <dbReference type="ChEBI" id="CHEBI:57945"/>
        <dbReference type="EC" id="7.1.1.2"/>
    </reaction>
</comment>
<evidence type="ECO:0000256" key="8">
    <source>
        <dbReference type="ARBA" id="ARBA00049551"/>
    </source>
</evidence>
<geneLocation type="mitochondrion" evidence="10"/>
<keyword evidence="9" id="KW-1278">Translocase</keyword>
<feature type="transmembrane region" description="Helical" evidence="9">
    <location>
        <begin position="79"/>
        <end position="103"/>
    </location>
</feature>
<organism evidence="10">
    <name type="scientific">Powellomyces hirtus</name>
    <dbReference type="NCBI Taxonomy" id="109895"/>
    <lineage>
        <taxon>Eukaryota</taxon>
        <taxon>Fungi</taxon>
        <taxon>Fungi incertae sedis</taxon>
        <taxon>Chytridiomycota</taxon>
        <taxon>Chytridiomycota incertae sedis</taxon>
        <taxon>Chytridiomycetes</taxon>
        <taxon>Spizellomycetales</taxon>
        <taxon>Powellomycetaceae</taxon>
        <taxon>Powellomyces</taxon>
    </lineage>
</organism>
<keyword evidence="7 9" id="KW-0472">Membrane</keyword>
<evidence type="ECO:0000256" key="2">
    <source>
        <dbReference type="ARBA" id="ARBA00008472"/>
    </source>
</evidence>
<dbReference type="AlphaFoldDB" id="A0A4P8NX38"/>
<evidence type="ECO:0000256" key="4">
    <source>
        <dbReference type="ARBA" id="ARBA00022448"/>
    </source>
</evidence>
<sequence>MAFLLTSVILIALVGVLYLVSFWASITNRTIEKLSAYECGLEPIGDARMKFDILYYVIGILYLIFDLEIIFLFPLATVLFSIGSLLAVWVVMIFLIILTIGFLYEWFHGALEIVTLPTIYIYYISIML</sequence>
<evidence type="ECO:0000256" key="3">
    <source>
        <dbReference type="ARBA" id="ARBA00021007"/>
    </source>
</evidence>